<dbReference type="Proteomes" id="UP000015105">
    <property type="component" value="Chromosome 5D"/>
</dbReference>
<sequence length="54" mass="6366">PYQRHGNAVLKKDTKMPKKNCQPPRDYAPPQKWRLLATGHHWPHFFRENAASQS</sequence>
<reference evidence="2" key="3">
    <citation type="journal article" date="2017" name="Nature">
        <title>Genome sequence of the progenitor of the wheat D genome Aegilops tauschii.</title>
        <authorList>
            <person name="Luo M.C."/>
            <person name="Gu Y.Q."/>
            <person name="Puiu D."/>
            <person name="Wang H."/>
            <person name="Twardziok S.O."/>
            <person name="Deal K.R."/>
            <person name="Huo N."/>
            <person name="Zhu T."/>
            <person name="Wang L."/>
            <person name="Wang Y."/>
            <person name="McGuire P.E."/>
            <person name="Liu S."/>
            <person name="Long H."/>
            <person name="Ramasamy R.K."/>
            <person name="Rodriguez J.C."/>
            <person name="Van S.L."/>
            <person name="Yuan L."/>
            <person name="Wang Z."/>
            <person name="Xia Z."/>
            <person name="Xiao L."/>
            <person name="Anderson O.D."/>
            <person name="Ouyang S."/>
            <person name="Liang Y."/>
            <person name="Zimin A.V."/>
            <person name="Pertea G."/>
            <person name="Qi P."/>
            <person name="Bennetzen J.L."/>
            <person name="Dai X."/>
            <person name="Dawson M.W."/>
            <person name="Muller H.G."/>
            <person name="Kugler K."/>
            <person name="Rivarola-Duarte L."/>
            <person name="Spannagl M."/>
            <person name="Mayer K.F.X."/>
            <person name="Lu F.H."/>
            <person name="Bevan M.W."/>
            <person name="Leroy P."/>
            <person name="Li P."/>
            <person name="You F.M."/>
            <person name="Sun Q."/>
            <person name="Liu Z."/>
            <person name="Lyons E."/>
            <person name="Wicker T."/>
            <person name="Salzberg S.L."/>
            <person name="Devos K.M."/>
            <person name="Dvorak J."/>
        </authorList>
    </citation>
    <scope>NUCLEOTIDE SEQUENCE [LARGE SCALE GENOMIC DNA]</scope>
    <source>
        <strain evidence="2">cv. AL8/78</strain>
    </source>
</reference>
<accession>A0A453JYZ7</accession>
<dbReference type="EnsemblPlants" id="AET5Gv20241200.1">
    <property type="protein sequence ID" value="AET5Gv20241200.1"/>
    <property type="gene ID" value="AET5Gv20241200"/>
</dbReference>
<feature type="region of interest" description="Disordered" evidence="1">
    <location>
        <begin position="1"/>
        <end position="27"/>
    </location>
</feature>
<proteinExistence type="predicted"/>
<reference evidence="2" key="4">
    <citation type="submission" date="2019-03" db="UniProtKB">
        <authorList>
            <consortium name="EnsemblPlants"/>
        </authorList>
    </citation>
    <scope>IDENTIFICATION</scope>
</reference>
<name>A0A453JYZ7_AEGTS</name>
<evidence type="ECO:0000256" key="1">
    <source>
        <dbReference type="SAM" id="MobiDB-lite"/>
    </source>
</evidence>
<reference evidence="2" key="5">
    <citation type="journal article" date="2021" name="G3 (Bethesda)">
        <title>Aegilops tauschii genome assembly Aet v5.0 features greater sequence contiguity and improved annotation.</title>
        <authorList>
            <person name="Wang L."/>
            <person name="Zhu T."/>
            <person name="Rodriguez J.C."/>
            <person name="Deal K.R."/>
            <person name="Dubcovsky J."/>
            <person name="McGuire P.E."/>
            <person name="Lux T."/>
            <person name="Spannagl M."/>
            <person name="Mayer K.F.X."/>
            <person name="Baldrich P."/>
            <person name="Meyers B.C."/>
            <person name="Huo N."/>
            <person name="Gu Y.Q."/>
            <person name="Zhou H."/>
            <person name="Devos K.M."/>
            <person name="Bennetzen J.L."/>
            <person name="Unver T."/>
            <person name="Budak H."/>
            <person name="Gulick P.J."/>
            <person name="Galiba G."/>
            <person name="Kalapos B."/>
            <person name="Nelson D.R."/>
            <person name="Li P."/>
            <person name="You F.M."/>
            <person name="Luo M.C."/>
            <person name="Dvorak J."/>
        </authorList>
    </citation>
    <scope>NUCLEOTIDE SEQUENCE [LARGE SCALE GENOMIC DNA]</scope>
    <source>
        <strain evidence="2">cv. AL8/78</strain>
    </source>
</reference>
<reference evidence="3" key="2">
    <citation type="journal article" date="2017" name="Nat. Plants">
        <title>The Aegilops tauschii genome reveals multiple impacts of transposons.</title>
        <authorList>
            <person name="Zhao G."/>
            <person name="Zou C."/>
            <person name="Li K."/>
            <person name="Wang K."/>
            <person name="Li T."/>
            <person name="Gao L."/>
            <person name="Zhang X."/>
            <person name="Wang H."/>
            <person name="Yang Z."/>
            <person name="Liu X."/>
            <person name="Jiang W."/>
            <person name="Mao L."/>
            <person name="Kong X."/>
            <person name="Jiao Y."/>
            <person name="Jia J."/>
        </authorList>
    </citation>
    <scope>NUCLEOTIDE SEQUENCE [LARGE SCALE GENOMIC DNA]</scope>
    <source>
        <strain evidence="3">cv. AL8/78</strain>
    </source>
</reference>
<organism evidence="2 3">
    <name type="scientific">Aegilops tauschii subsp. strangulata</name>
    <name type="common">Goatgrass</name>
    <dbReference type="NCBI Taxonomy" id="200361"/>
    <lineage>
        <taxon>Eukaryota</taxon>
        <taxon>Viridiplantae</taxon>
        <taxon>Streptophyta</taxon>
        <taxon>Embryophyta</taxon>
        <taxon>Tracheophyta</taxon>
        <taxon>Spermatophyta</taxon>
        <taxon>Magnoliopsida</taxon>
        <taxon>Liliopsida</taxon>
        <taxon>Poales</taxon>
        <taxon>Poaceae</taxon>
        <taxon>BOP clade</taxon>
        <taxon>Pooideae</taxon>
        <taxon>Triticodae</taxon>
        <taxon>Triticeae</taxon>
        <taxon>Triticinae</taxon>
        <taxon>Aegilops</taxon>
    </lineage>
</organism>
<reference evidence="3" key="1">
    <citation type="journal article" date="2014" name="Science">
        <title>Ancient hybridizations among the ancestral genomes of bread wheat.</title>
        <authorList>
            <consortium name="International Wheat Genome Sequencing Consortium,"/>
            <person name="Marcussen T."/>
            <person name="Sandve S.R."/>
            <person name="Heier L."/>
            <person name="Spannagl M."/>
            <person name="Pfeifer M."/>
            <person name="Jakobsen K.S."/>
            <person name="Wulff B.B."/>
            <person name="Steuernagel B."/>
            <person name="Mayer K.F."/>
            <person name="Olsen O.A."/>
        </authorList>
    </citation>
    <scope>NUCLEOTIDE SEQUENCE [LARGE SCALE GENOMIC DNA]</scope>
    <source>
        <strain evidence="3">cv. AL8/78</strain>
    </source>
</reference>
<evidence type="ECO:0000313" key="2">
    <source>
        <dbReference type="EnsemblPlants" id="AET5Gv20241200.1"/>
    </source>
</evidence>
<protein>
    <submittedName>
        <fullName evidence="2">Uncharacterized protein</fullName>
    </submittedName>
</protein>
<keyword evidence="3" id="KW-1185">Reference proteome</keyword>
<dbReference type="Gramene" id="AET5Gv20241200.1">
    <property type="protein sequence ID" value="AET5Gv20241200.1"/>
    <property type="gene ID" value="AET5Gv20241200"/>
</dbReference>
<evidence type="ECO:0000313" key="3">
    <source>
        <dbReference type="Proteomes" id="UP000015105"/>
    </source>
</evidence>
<dbReference type="AlphaFoldDB" id="A0A453JYZ7"/>